<accession>A0A418KJQ9</accession>
<proteinExistence type="predicted"/>
<dbReference type="Gene3D" id="1.10.357.10">
    <property type="entry name" value="Tetracycline Repressor, domain 2"/>
    <property type="match status" value="1"/>
</dbReference>
<name>A0A418KJQ9_9ACTN</name>
<dbReference type="InterPro" id="IPR011075">
    <property type="entry name" value="TetR_C"/>
</dbReference>
<keyword evidence="2 4" id="KW-0238">DNA-binding</keyword>
<keyword evidence="3" id="KW-0804">Transcription</keyword>
<evidence type="ECO:0000256" key="2">
    <source>
        <dbReference type="ARBA" id="ARBA00023125"/>
    </source>
</evidence>
<dbReference type="GO" id="GO:0003700">
    <property type="term" value="F:DNA-binding transcription factor activity"/>
    <property type="evidence" value="ECO:0007669"/>
    <property type="project" value="TreeGrafter"/>
</dbReference>
<dbReference type="PROSITE" id="PS50977">
    <property type="entry name" value="HTH_TETR_2"/>
    <property type="match status" value="1"/>
</dbReference>
<evidence type="ECO:0000256" key="3">
    <source>
        <dbReference type="ARBA" id="ARBA00023163"/>
    </source>
</evidence>
<dbReference type="AlphaFoldDB" id="A0A418KJQ9"/>
<dbReference type="PANTHER" id="PTHR30055">
    <property type="entry name" value="HTH-TYPE TRANSCRIPTIONAL REGULATOR RUTR"/>
    <property type="match status" value="1"/>
</dbReference>
<feature type="DNA-binding region" description="H-T-H motif" evidence="4">
    <location>
        <begin position="34"/>
        <end position="53"/>
    </location>
</feature>
<dbReference type="InterPro" id="IPR001647">
    <property type="entry name" value="HTH_TetR"/>
</dbReference>
<evidence type="ECO:0000313" key="6">
    <source>
        <dbReference type="EMBL" id="RIQ14429.1"/>
    </source>
</evidence>
<dbReference type="Gene3D" id="1.10.10.60">
    <property type="entry name" value="Homeodomain-like"/>
    <property type="match status" value="1"/>
</dbReference>
<dbReference type="Pfam" id="PF00440">
    <property type="entry name" value="TetR_N"/>
    <property type="match status" value="1"/>
</dbReference>
<evidence type="ECO:0000313" key="7">
    <source>
        <dbReference type="Proteomes" id="UP000284057"/>
    </source>
</evidence>
<sequence length="208" mass="23055">MAIGRGRPRSTQIDAAVLHATAEVLDRHGYRGVVIEDVARRAGVSKTAVYRRWPNRHRLTLAVLEDRLGRIEAPSTGCTLCDLHECLTLITRAFRRLGAGTLAQLLAEGDDDPSVQQHLTQAVLDPPRRAVHRTLFEARRRGDLRDDVDLPLTVDALSSLVFYRLLLGAEPMDHHEIEAVVIAQLRGIATDADALLREATAHAEHEPH</sequence>
<protein>
    <submittedName>
        <fullName evidence="6">TetR/AcrR family transcriptional regulator</fullName>
    </submittedName>
</protein>
<dbReference type="Pfam" id="PF16859">
    <property type="entry name" value="TetR_C_11"/>
    <property type="match status" value="1"/>
</dbReference>
<dbReference type="Proteomes" id="UP000284057">
    <property type="component" value="Unassembled WGS sequence"/>
</dbReference>
<evidence type="ECO:0000259" key="5">
    <source>
        <dbReference type="PROSITE" id="PS50977"/>
    </source>
</evidence>
<dbReference type="SUPFAM" id="SSF46689">
    <property type="entry name" value="Homeodomain-like"/>
    <property type="match status" value="1"/>
</dbReference>
<evidence type="ECO:0000256" key="4">
    <source>
        <dbReference type="PROSITE-ProRule" id="PRU00335"/>
    </source>
</evidence>
<feature type="domain" description="HTH tetR-type" evidence="5">
    <location>
        <begin position="11"/>
        <end position="71"/>
    </location>
</feature>
<dbReference type="InterPro" id="IPR036271">
    <property type="entry name" value="Tet_transcr_reg_TetR-rel_C_sf"/>
</dbReference>
<keyword evidence="7" id="KW-1185">Reference proteome</keyword>
<dbReference type="RefSeq" id="WP_119662382.1">
    <property type="nucleotide sequence ID" value="NZ_QUAL01000351.1"/>
</dbReference>
<evidence type="ECO:0000256" key="1">
    <source>
        <dbReference type="ARBA" id="ARBA00023015"/>
    </source>
</evidence>
<dbReference type="InterPro" id="IPR050109">
    <property type="entry name" value="HTH-type_TetR-like_transc_reg"/>
</dbReference>
<dbReference type="SUPFAM" id="SSF48498">
    <property type="entry name" value="Tetracyclin repressor-like, C-terminal domain"/>
    <property type="match status" value="1"/>
</dbReference>
<keyword evidence="1" id="KW-0805">Transcription regulation</keyword>
<gene>
    <name evidence="6" type="ORF">DY240_24795</name>
</gene>
<organism evidence="6 7">
    <name type="scientific">Jiangella rhizosphaerae</name>
    <dbReference type="NCBI Taxonomy" id="2293569"/>
    <lineage>
        <taxon>Bacteria</taxon>
        <taxon>Bacillati</taxon>
        <taxon>Actinomycetota</taxon>
        <taxon>Actinomycetes</taxon>
        <taxon>Jiangellales</taxon>
        <taxon>Jiangellaceae</taxon>
        <taxon>Jiangella</taxon>
    </lineage>
</organism>
<dbReference type="InterPro" id="IPR009057">
    <property type="entry name" value="Homeodomain-like_sf"/>
</dbReference>
<reference evidence="6 7" key="1">
    <citation type="submission" date="2018-09" db="EMBL/GenBank/DDBJ databases">
        <title>Isolation, diversity and antifungal activity of actinobacteria from wheat.</title>
        <authorList>
            <person name="Han C."/>
        </authorList>
    </citation>
    <scope>NUCLEOTIDE SEQUENCE [LARGE SCALE GENOMIC DNA]</scope>
    <source>
        <strain evidence="6 7">NEAU-YY265</strain>
    </source>
</reference>
<dbReference type="GO" id="GO:0000976">
    <property type="term" value="F:transcription cis-regulatory region binding"/>
    <property type="evidence" value="ECO:0007669"/>
    <property type="project" value="TreeGrafter"/>
</dbReference>
<dbReference type="PANTHER" id="PTHR30055:SF148">
    <property type="entry name" value="TETR-FAMILY TRANSCRIPTIONAL REGULATOR"/>
    <property type="match status" value="1"/>
</dbReference>
<dbReference type="EMBL" id="QUAL01000351">
    <property type="protein sequence ID" value="RIQ14429.1"/>
    <property type="molecule type" value="Genomic_DNA"/>
</dbReference>
<comment type="caution">
    <text evidence="6">The sequence shown here is derived from an EMBL/GenBank/DDBJ whole genome shotgun (WGS) entry which is preliminary data.</text>
</comment>
<dbReference type="OrthoDB" id="9796019at2"/>
<dbReference type="PRINTS" id="PR00455">
    <property type="entry name" value="HTHTETR"/>
</dbReference>